<dbReference type="PROSITE" id="PS01350">
    <property type="entry name" value="ISPF"/>
    <property type="match status" value="1"/>
</dbReference>
<keyword evidence="10 11" id="KW-0511">Multifunctional enzyme</keyword>
<feature type="binding site" evidence="11">
    <location>
        <begin position="269"/>
        <end position="270"/>
    </location>
    <ligand>
        <name>4-CDP-2-C-methyl-D-erythritol 2-phosphate</name>
        <dbReference type="ChEBI" id="CHEBI:57919"/>
    </ligand>
</feature>
<evidence type="ECO:0000313" key="13">
    <source>
        <dbReference type="EMBL" id="AMU96006.1"/>
    </source>
</evidence>
<dbReference type="InterPro" id="IPR036571">
    <property type="entry name" value="MECDP_synthase_sf"/>
</dbReference>
<feature type="binding site" evidence="11">
    <location>
        <position position="277"/>
    </location>
    <ligand>
        <name>a divalent metal cation</name>
        <dbReference type="ChEBI" id="CHEBI:60240"/>
    </ligand>
</feature>
<feature type="binding site" evidence="11">
    <location>
        <position position="374"/>
    </location>
    <ligand>
        <name>4-CDP-2-C-methyl-D-erythritol 2-phosphate</name>
        <dbReference type="ChEBI" id="CHEBI:57919"/>
    </ligand>
</feature>
<dbReference type="InterPro" id="IPR034683">
    <property type="entry name" value="IspD/TarI"/>
</dbReference>
<dbReference type="GO" id="GO:0019288">
    <property type="term" value="P:isopentenyl diphosphate biosynthetic process, methylerythritol 4-phosphate pathway"/>
    <property type="evidence" value="ECO:0007669"/>
    <property type="project" value="UniProtKB-UniRule"/>
</dbReference>
<evidence type="ECO:0000313" key="14">
    <source>
        <dbReference type="Proteomes" id="UP000076234"/>
    </source>
</evidence>
<keyword evidence="9 11" id="KW-0456">Lyase</keyword>
<dbReference type="Gene3D" id="3.30.1330.50">
    <property type="entry name" value="2-C-methyl-D-erythritol 2,4-cyclodiphosphate synthase"/>
    <property type="match status" value="1"/>
</dbReference>
<evidence type="ECO:0000256" key="1">
    <source>
        <dbReference type="ARBA" id="ARBA00000200"/>
    </source>
</evidence>
<feature type="region of interest" description="2-C-methyl-D-erythritol 2,4-cyclodiphosphate synthase" evidence="11">
    <location>
        <begin position="237"/>
        <end position="394"/>
    </location>
</feature>
<dbReference type="InterPro" id="IPR020555">
    <property type="entry name" value="MECDP_synthase_CS"/>
</dbReference>
<comment type="function">
    <text evidence="11">Bifunctional enzyme that catalyzes the formation of 4-diphosphocytidyl-2-C-methyl-D-erythritol from CTP and 2-C-methyl-D-erythritol 4-phosphate (MEP) (IspD), and catalyzes the conversion of 4-diphosphocytidyl-2-C-methyl-D-erythritol 2-phosphate (CDP-ME2P) to 2-C-methyl-D-erythritol 2,4-cyclodiphosphate (ME-CPP) with a corresponding release of cytidine 5-monophosphate (CMP) (IspF).</text>
</comment>
<dbReference type="GO" id="GO:0050518">
    <property type="term" value="F:2-C-methyl-D-erythritol 4-phosphate cytidylyltransferase activity"/>
    <property type="evidence" value="ECO:0007669"/>
    <property type="project" value="UniProtKB-UniRule"/>
</dbReference>
<keyword evidence="7 11" id="KW-0479">Metal-binding</keyword>
<comment type="caution">
    <text evidence="11">Lacks conserved residue(s) required for the propagation of feature annotation.</text>
</comment>
<dbReference type="InterPro" id="IPR029044">
    <property type="entry name" value="Nucleotide-diphossugar_trans"/>
</dbReference>
<dbReference type="InterPro" id="IPR001228">
    <property type="entry name" value="IspD"/>
</dbReference>
<evidence type="ECO:0000259" key="12">
    <source>
        <dbReference type="Pfam" id="PF02542"/>
    </source>
</evidence>
<feature type="site" description="Transition state stabilizer" evidence="11">
    <location>
        <position position="368"/>
    </location>
</feature>
<evidence type="ECO:0000256" key="6">
    <source>
        <dbReference type="ARBA" id="ARBA00022695"/>
    </source>
</evidence>
<dbReference type="SUPFAM" id="SSF53448">
    <property type="entry name" value="Nucleotide-diphospho-sugar transferases"/>
    <property type="match status" value="1"/>
</dbReference>
<dbReference type="HAMAP" id="MF_01520">
    <property type="entry name" value="IspDF"/>
    <property type="match status" value="1"/>
</dbReference>
<dbReference type="SUPFAM" id="SSF69765">
    <property type="entry name" value="IpsF-like"/>
    <property type="match status" value="1"/>
</dbReference>
<reference evidence="13 14" key="2">
    <citation type="journal article" date="2016" name="Genome Announc.">
        <title>Complete Genome Sequence of Sphingopyxis terrae Strain 203-1 (NBRC 111660), a Polyethylene Glycol Degrader.</title>
        <authorList>
            <person name="Ohtsubo Y."/>
            <person name="Nonoyama S."/>
            <person name="Nagata Y."/>
            <person name="Numata M."/>
            <person name="Tsuchikane K."/>
            <person name="Hosoyama A."/>
            <person name="Yamazoe A."/>
            <person name="Tsuda M."/>
            <person name="Fujita N."/>
            <person name="Kawai F."/>
        </authorList>
    </citation>
    <scope>NUCLEOTIDE SEQUENCE [LARGE SCALE GENOMIC DNA]</scope>
    <source>
        <strain evidence="13 14">203-1</strain>
    </source>
</reference>
<dbReference type="InterPro" id="IPR026596">
    <property type="entry name" value="IspD/F"/>
</dbReference>
<feature type="site" description="Positions MEP for the nucleophilic attack" evidence="11">
    <location>
        <position position="213"/>
    </location>
</feature>
<dbReference type="NCBIfam" id="TIGR00453">
    <property type="entry name" value="ispD"/>
    <property type="match status" value="1"/>
</dbReference>
<feature type="binding site" evidence="11">
    <location>
        <begin position="243"/>
        <end position="245"/>
    </location>
    <ligand>
        <name>4-CDP-2-C-methyl-D-erythritol 2-phosphate</name>
        <dbReference type="ChEBI" id="CHEBI:57919"/>
    </ligand>
</feature>
<evidence type="ECO:0000256" key="5">
    <source>
        <dbReference type="ARBA" id="ARBA00022679"/>
    </source>
</evidence>
<feature type="site" description="Transition state stabilizer" evidence="11">
    <location>
        <position position="24"/>
    </location>
</feature>
<dbReference type="CDD" id="cd00554">
    <property type="entry name" value="MECDP_synthase"/>
    <property type="match status" value="1"/>
</dbReference>
<feature type="binding site" evidence="11">
    <location>
        <position position="243"/>
    </location>
    <ligand>
        <name>a divalent metal cation</name>
        <dbReference type="ChEBI" id="CHEBI:60240"/>
    </ligand>
</feature>
<organism evidence="13 14">
    <name type="scientific">Sphingopyxis terrae subsp. terrae NBRC 15098</name>
    <dbReference type="NCBI Taxonomy" id="1219058"/>
    <lineage>
        <taxon>Bacteria</taxon>
        <taxon>Pseudomonadati</taxon>
        <taxon>Pseudomonadota</taxon>
        <taxon>Alphaproteobacteria</taxon>
        <taxon>Sphingomonadales</taxon>
        <taxon>Sphingomonadaceae</taxon>
        <taxon>Sphingopyxis</taxon>
    </lineage>
</organism>
<comment type="cofactor">
    <cofactor evidence="2 11">
        <name>a divalent metal cation</name>
        <dbReference type="ChEBI" id="CHEBI:60240"/>
    </cofactor>
</comment>
<evidence type="ECO:0000256" key="7">
    <source>
        <dbReference type="ARBA" id="ARBA00022723"/>
    </source>
</evidence>
<dbReference type="PANTHER" id="PTHR43181:SF1">
    <property type="entry name" value="2-C-METHYL-D-ERYTHRITOL 2,4-CYCLODIPHOSPHATE SYNTHASE, CHLOROPLASTIC"/>
    <property type="match status" value="1"/>
</dbReference>
<dbReference type="InterPro" id="IPR003526">
    <property type="entry name" value="MECDP_synthase"/>
</dbReference>
<feature type="binding site" evidence="11">
    <location>
        <position position="377"/>
    </location>
    <ligand>
        <name>4-CDP-2-C-methyl-D-erythritol 2-phosphate</name>
        <dbReference type="ChEBI" id="CHEBI:57919"/>
    </ligand>
</feature>
<dbReference type="UniPathway" id="UPA00056">
    <property type="reaction ID" value="UER00093"/>
</dbReference>
<gene>
    <name evidence="11 13" type="primary">ispDF</name>
    <name evidence="13" type="ORF">AOA14_15465</name>
</gene>
<comment type="similarity">
    <text evidence="11">In the N-terminal section; belongs to the IspD/TarI cytidylyltransferase family. IspD subfamily.</text>
</comment>
<dbReference type="RefSeq" id="WP_062902436.1">
    <property type="nucleotide sequence ID" value="NZ_CP013342.1"/>
</dbReference>
<evidence type="ECO:0000256" key="8">
    <source>
        <dbReference type="ARBA" id="ARBA00023229"/>
    </source>
</evidence>
<dbReference type="Pfam" id="PF02542">
    <property type="entry name" value="YgbB"/>
    <property type="match status" value="1"/>
</dbReference>
<keyword evidence="5 11" id="KW-0808">Transferase</keyword>
<evidence type="ECO:0000256" key="3">
    <source>
        <dbReference type="ARBA" id="ARBA00004709"/>
    </source>
</evidence>
<dbReference type="GO" id="GO:0046872">
    <property type="term" value="F:metal ion binding"/>
    <property type="evidence" value="ECO:0007669"/>
    <property type="project" value="UniProtKB-KW"/>
</dbReference>
<dbReference type="Proteomes" id="UP000076234">
    <property type="component" value="Chromosome"/>
</dbReference>
<dbReference type="GO" id="GO:0016114">
    <property type="term" value="P:terpenoid biosynthetic process"/>
    <property type="evidence" value="ECO:0007669"/>
    <property type="project" value="InterPro"/>
</dbReference>
<comment type="catalytic activity">
    <reaction evidence="11">
        <text>2-C-methyl-D-erythritol 4-phosphate + CTP + H(+) = 4-CDP-2-C-methyl-D-erythritol + diphosphate</text>
        <dbReference type="Rhea" id="RHEA:13429"/>
        <dbReference type="ChEBI" id="CHEBI:15378"/>
        <dbReference type="ChEBI" id="CHEBI:33019"/>
        <dbReference type="ChEBI" id="CHEBI:37563"/>
        <dbReference type="ChEBI" id="CHEBI:57823"/>
        <dbReference type="ChEBI" id="CHEBI:58262"/>
        <dbReference type="EC" id="2.7.7.60"/>
    </reaction>
</comment>
<dbReference type="CDD" id="cd02516">
    <property type="entry name" value="CDP-ME_synthetase"/>
    <property type="match status" value="1"/>
</dbReference>
<dbReference type="PANTHER" id="PTHR43181">
    <property type="entry name" value="2-C-METHYL-D-ERYTHRITOL 2,4-CYCLODIPHOSPHATE SYNTHASE, CHLOROPLASTIC"/>
    <property type="match status" value="1"/>
</dbReference>
<evidence type="ECO:0000256" key="4">
    <source>
        <dbReference type="ARBA" id="ARBA00008480"/>
    </source>
</evidence>
<feature type="region of interest" description="2-C-methyl-D-erythritol 4-phosphate cytidylyltransferase" evidence="11">
    <location>
        <begin position="1"/>
        <end position="236"/>
    </location>
</feature>
<dbReference type="NCBIfam" id="TIGR00151">
    <property type="entry name" value="ispF"/>
    <property type="match status" value="1"/>
</dbReference>
<evidence type="ECO:0000256" key="9">
    <source>
        <dbReference type="ARBA" id="ARBA00023239"/>
    </source>
</evidence>
<dbReference type="HAMAP" id="MF_00108">
    <property type="entry name" value="IspD"/>
    <property type="match status" value="1"/>
</dbReference>
<proteinExistence type="inferred from homology"/>
<comment type="catalytic activity">
    <reaction evidence="1 11">
        <text>4-CDP-2-C-methyl-D-erythritol 2-phosphate = 2-C-methyl-D-erythritol 2,4-cyclic diphosphate + CMP</text>
        <dbReference type="Rhea" id="RHEA:23864"/>
        <dbReference type="ChEBI" id="CHEBI:57919"/>
        <dbReference type="ChEBI" id="CHEBI:58483"/>
        <dbReference type="ChEBI" id="CHEBI:60377"/>
        <dbReference type="EC" id="4.6.1.12"/>
    </reaction>
</comment>
<dbReference type="Pfam" id="PF01128">
    <property type="entry name" value="IspD"/>
    <property type="match status" value="1"/>
</dbReference>
<feature type="binding site" evidence="11">
    <location>
        <begin position="291"/>
        <end position="293"/>
    </location>
    <ligand>
        <name>4-CDP-2-C-methyl-D-erythritol 2-phosphate</name>
        <dbReference type="ChEBI" id="CHEBI:57919"/>
    </ligand>
</feature>
<feature type="site" description="Transition state stabilizer" evidence="11">
    <location>
        <position position="269"/>
    </location>
</feature>
<dbReference type="EC" id="4.6.1.12" evidence="11"/>
<feature type="binding site" evidence="11">
    <location>
        <position position="245"/>
    </location>
    <ligand>
        <name>a divalent metal cation</name>
        <dbReference type="ChEBI" id="CHEBI:60240"/>
    </ligand>
</feature>
<keyword evidence="8 11" id="KW-0414">Isoprene biosynthesis</keyword>
<dbReference type="STRING" id="1219058.AOA14_15465"/>
<keyword evidence="6 11" id="KW-0548">Nucleotidyltransferase</keyword>
<dbReference type="KEGG" id="ster:AOA14_15465"/>
<evidence type="ECO:0000256" key="11">
    <source>
        <dbReference type="HAMAP-Rule" id="MF_01520"/>
    </source>
</evidence>
<accession>A0A142W1S5</accession>
<dbReference type="Gene3D" id="3.90.550.10">
    <property type="entry name" value="Spore Coat Polysaccharide Biosynthesis Protein SpsA, Chain A"/>
    <property type="match status" value="1"/>
</dbReference>
<evidence type="ECO:0000256" key="10">
    <source>
        <dbReference type="ARBA" id="ARBA00023268"/>
    </source>
</evidence>
<feature type="domain" description="2-C-methyl-D-erythritol 2,4-cyclodiphosphate synthase" evidence="12">
    <location>
        <begin position="238"/>
        <end position="389"/>
    </location>
</feature>
<feature type="site" description="Transition state stabilizer" evidence="11">
    <location>
        <position position="31"/>
    </location>
</feature>
<feature type="site" description="Positions MEP for the nucleophilic attack" evidence="11">
    <location>
        <position position="159"/>
    </location>
</feature>
<comment type="similarity">
    <text evidence="11">In the C-terminal section; belongs to the IspF family.</text>
</comment>
<dbReference type="EC" id="2.7.7.60" evidence="11"/>
<feature type="binding site" evidence="11">
    <location>
        <begin position="367"/>
        <end position="370"/>
    </location>
    <ligand>
        <name>4-CDP-2-C-methyl-D-erythritol 2-phosphate</name>
        <dbReference type="ChEBI" id="CHEBI:57919"/>
    </ligand>
</feature>
<dbReference type="HAMAP" id="MF_00107">
    <property type="entry name" value="IspF"/>
    <property type="match status" value="1"/>
</dbReference>
<comment type="pathway">
    <text evidence="3 11">Isoprenoid biosynthesis; isopentenyl diphosphate biosynthesis via DXP pathway; isopentenyl diphosphate from 1-deoxy-D-xylulose 5-phosphate: step 4/6.</text>
</comment>
<comment type="similarity">
    <text evidence="4">Belongs to the IspF family.</text>
</comment>
<name>A0A142W1S5_9SPHN</name>
<comment type="pathway">
    <text evidence="11">Isoprenoid biosynthesis; isopentenyl diphosphate biosynthesis via DXP pathway; isopentenyl diphosphate from 1-deoxy-D-xylulose 5-phosphate: step 2/6.</text>
</comment>
<protein>
    <recommendedName>
        <fullName evidence="11">Bifunctional enzyme IspD/IspF</fullName>
    </recommendedName>
    <domain>
        <recommendedName>
            <fullName evidence="11">2-C-methyl-D-erythritol 4-phosphate cytidylyltransferase</fullName>
            <ecNumber evidence="11">2.7.7.60</ecNumber>
        </recommendedName>
        <alternativeName>
            <fullName evidence="11">4-diphosphocytidyl-2C-methyl-D-erythritol synthase</fullName>
        </alternativeName>
        <alternativeName>
            <fullName evidence="11">MEP cytidylyltransferase</fullName>
            <shortName evidence="11">MCT</shortName>
        </alternativeName>
    </domain>
    <domain>
        <recommendedName>
            <fullName evidence="11">2-C-methyl-D-erythritol 2,4-cyclodiphosphate synthase</fullName>
            <shortName evidence="11">MECDP-synthase</shortName>
            <shortName evidence="11">MECPP-synthase</shortName>
            <shortName evidence="11">MECPS</shortName>
            <ecNumber evidence="11">4.6.1.12</ecNumber>
        </recommendedName>
    </domain>
</protein>
<dbReference type="AlphaFoldDB" id="A0A142W1S5"/>
<dbReference type="EMBL" id="CP013342">
    <property type="protein sequence ID" value="AMU96006.1"/>
    <property type="molecule type" value="Genomic_DNA"/>
</dbReference>
<evidence type="ECO:0000256" key="2">
    <source>
        <dbReference type="ARBA" id="ARBA00001968"/>
    </source>
</evidence>
<sequence length="394" mass="40374">MTDSAPLPSGSVAVVLLAGGVGARAGFGRPKQLVPIGGKSVLRWSLDAFAAHPAIGAGVLVGDDDVVAAAGPLPASWTTAAPGIERQQSVANALGALADWSDDAILLVHDAARPGVSAAVIDRLLAAVAEGAVAATPTLPVPDTLITGVDGVAGDVTDRSRLARVQTPQAFRLGALRRAHAGAGDEAATDDAQLVRRLGHAVATVPGDARLHKLTYADDLIILSALLGGGKAAMRTAVGMGYDVHRLVPDKPLWIGGIEIAHSHGLEGHSDADVALHALTDAILGALADGDIGDHFPPSDPQWRGAASWHFLTFAAERVAARGGRIAHVDLTIIAEAPKIGPHRAAIRARLSEILAISIETISVKATTTERLGFTGRREGIAAQAIATLELPEN</sequence>
<reference evidence="14" key="1">
    <citation type="submission" date="2015-11" db="EMBL/GenBank/DDBJ databases">
        <title>Complete genome sequence of a polyethylene glycol-degrading strain Sphingopyxis terrae strain 203-1 (NBRC 15098).</title>
        <authorList>
            <person name="Yoshiyuki O."/>
            <person name="Shouta N."/>
            <person name="Nagata Y."/>
            <person name="Numata M."/>
            <person name="Tsuchikane K."/>
            <person name="Hosoyama A."/>
            <person name="Yamazoe A."/>
            <person name="Tsuda M."/>
            <person name="Fujita N."/>
            <person name="Kawai F."/>
        </authorList>
    </citation>
    <scope>NUCLEOTIDE SEQUENCE [LARGE SCALE GENOMIC DNA]</scope>
    <source>
        <strain evidence="14">203-1</strain>
    </source>
</reference>
<dbReference type="GO" id="GO:0008685">
    <property type="term" value="F:2-C-methyl-D-erythritol 2,4-cyclodiphosphate synthase activity"/>
    <property type="evidence" value="ECO:0007669"/>
    <property type="project" value="UniProtKB-UniRule"/>
</dbReference>